<dbReference type="GO" id="GO:0016491">
    <property type="term" value="F:oxidoreductase activity"/>
    <property type="evidence" value="ECO:0007669"/>
    <property type="project" value="UniProtKB-KW"/>
</dbReference>
<dbReference type="AlphaFoldDB" id="A0A6J4NZA8"/>
<dbReference type="Gene3D" id="3.90.660.10">
    <property type="match status" value="1"/>
</dbReference>
<name>A0A6J4NZA8_9ACTN</name>
<dbReference type="Gene3D" id="3.50.50.60">
    <property type="entry name" value="FAD/NAD(P)-binding domain"/>
    <property type="match status" value="1"/>
</dbReference>
<organism evidence="2">
    <name type="scientific">uncultured Rubrobacteraceae bacterium</name>
    <dbReference type="NCBI Taxonomy" id="349277"/>
    <lineage>
        <taxon>Bacteria</taxon>
        <taxon>Bacillati</taxon>
        <taxon>Actinomycetota</taxon>
        <taxon>Rubrobacteria</taxon>
        <taxon>Rubrobacterales</taxon>
        <taxon>Rubrobacteraceae</taxon>
        <taxon>environmental samples</taxon>
    </lineage>
</organism>
<evidence type="ECO:0000259" key="1">
    <source>
        <dbReference type="Pfam" id="PF01593"/>
    </source>
</evidence>
<dbReference type="Pfam" id="PF01593">
    <property type="entry name" value="Amino_oxidase"/>
    <property type="match status" value="1"/>
</dbReference>
<proteinExistence type="predicted"/>
<dbReference type="EC" id="1.6.3.5" evidence="2"/>
<feature type="domain" description="Amine oxidase" evidence="1">
    <location>
        <begin position="98"/>
        <end position="327"/>
    </location>
</feature>
<protein>
    <submittedName>
        <fullName evidence="2">Renalase, oxidases 1,2-dihydro- and 1,6-dihydro-beta-NAD(P)H isomers back to NAD(P)</fullName>
        <ecNumber evidence="2">1.6.3.5</ecNumber>
    </submittedName>
</protein>
<dbReference type="Pfam" id="PF13450">
    <property type="entry name" value="NAD_binding_8"/>
    <property type="match status" value="1"/>
</dbReference>
<evidence type="ECO:0000313" key="2">
    <source>
        <dbReference type="EMBL" id="CAA9399540.1"/>
    </source>
</evidence>
<dbReference type="SUPFAM" id="SSF51905">
    <property type="entry name" value="FAD/NAD(P)-binding domain"/>
    <property type="match status" value="1"/>
</dbReference>
<accession>A0A6J4NZA8</accession>
<dbReference type="InterPro" id="IPR036188">
    <property type="entry name" value="FAD/NAD-bd_sf"/>
</dbReference>
<keyword evidence="2" id="KW-0560">Oxidoreductase</keyword>
<sequence>MDNKSCLIVGAGISGLLAARELQEAGWRVTVLDKGRGVGGRMATRRMSGAGFDHGTQFFTVREDRFENLVNGWLDEGAAVEWSRGFADARGNANPDGHPRYRGSDGMTSIPKHLADGLDVRTGERATRVDRSGEGWTVACESGESVSGGALLLTAPVPQSLALAESGNHTLTEGARRQLEGVSYDPCLAVMALLDGDSPVPEPGGVQIKDEPLDWIGDNATKGISDRPALTIHAGPQWSRAHYDDEEADVTRALLDLASQQLGADLVSSVVETSLARWRYSWVTSSHEETCLVASEEPPLVFCGDGFGRPKVEGAALSGLAAADRLLGREA</sequence>
<dbReference type="PANTHER" id="PTHR16128:SF5">
    <property type="entry name" value="FAD_NAD(P)-BINDING OXIDOREDUCTASE FAMILY PROTEIN"/>
    <property type="match status" value="1"/>
</dbReference>
<reference evidence="2" key="1">
    <citation type="submission" date="2020-02" db="EMBL/GenBank/DDBJ databases">
        <authorList>
            <person name="Meier V. D."/>
        </authorList>
    </citation>
    <scope>NUCLEOTIDE SEQUENCE</scope>
    <source>
        <strain evidence="2">AVDCRST_MAG01</strain>
    </source>
</reference>
<dbReference type="InterPro" id="IPR002937">
    <property type="entry name" value="Amino_oxidase"/>
</dbReference>
<dbReference type="PANTHER" id="PTHR16128">
    <property type="entry name" value="FAD/NAD(P)-BINDING OXIDOREDUCTASE FAMILY PROTEIN"/>
    <property type="match status" value="1"/>
</dbReference>
<dbReference type="EMBL" id="CADCUW010000142">
    <property type="protein sequence ID" value="CAA9399540.1"/>
    <property type="molecule type" value="Genomic_DNA"/>
</dbReference>
<gene>
    <name evidence="2" type="ORF">AVDCRST_MAG01-01-985</name>
</gene>